<dbReference type="EMBL" id="JBGNUJ010000002">
    <property type="protein sequence ID" value="KAL3963132.1"/>
    <property type="molecule type" value="Genomic_DNA"/>
</dbReference>
<organism evidence="1 2">
    <name type="scientific">Purpureocillium lilacinum</name>
    <name type="common">Paecilomyces lilacinus</name>
    <dbReference type="NCBI Taxonomy" id="33203"/>
    <lineage>
        <taxon>Eukaryota</taxon>
        <taxon>Fungi</taxon>
        <taxon>Dikarya</taxon>
        <taxon>Ascomycota</taxon>
        <taxon>Pezizomycotina</taxon>
        <taxon>Sordariomycetes</taxon>
        <taxon>Hypocreomycetidae</taxon>
        <taxon>Hypocreales</taxon>
        <taxon>Ophiocordycipitaceae</taxon>
        <taxon>Purpureocillium</taxon>
    </lineage>
</organism>
<keyword evidence="2" id="KW-1185">Reference proteome</keyword>
<protein>
    <submittedName>
        <fullName evidence="1">Uncharacterized protein</fullName>
    </submittedName>
</protein>
<gene>
    <name evidence="1" type="ORF">ACCO45_000136</name>
</gene>
<proteinExistence type="predicted"/>
<reference evidence="1" key="1">
    <citation type="submission" date="2024-12" db="EMBL/GenBank/DDBJ databases">
        <title>Comparative genomics and development of molecular markers within Purpureocillium lilacinum and among Purpureocillium species.</title>
        <authorList>
            <person name="Yeh Z.-Y."/>
            <person name="Ni N.-T."/>
            <person name="Lo P.-H."/>
            <person name="Mushyakhwo K."/>
            <person name="Lin C.-F."/>
            <person name="Nai Y.-S."/>
        </authorList>
    </citation>
    <scope>NUCLEOTIDE SEQUENCE</scope>
    <source>
        <strain evidence="1">NCHU-NPUST-175</strain>
    </source>
</reference>
<dbReference type="Proteomes" id="UP001638806">
    <property type="component" value="Unassembled WGS sequence"/>
</dbReference>
<name>A0ACC4E4C2_PURLI</name>
<evidence type="ECO:0000313" key="1">
    <source>
        <dbReference type="EMBL" id="KAL3963132.1"/>
    </source>
</evidence>
<sequence length="199" mass="21116">MWQSPGRGWGGDAGAMDNLAPAMVVHVYCTIKSLLRIMGHPKLCKPFFLRHTQDSSRQTSCLVPLHPSMTSKTPSMKRFLVPSMNTSGHGNGSGNLSGNTTQITASFGLFSKQTIVEQPRTTGSIMSPALVATGVAAAIAGYAATSAIARDSKNQSVQGSFHHSDHKLEARKIAEEVMGLSDAPHHKPDAMYSGSGRPA</sequence>
<comment type="caution">
    <text evidence="1">The sequence shown here is derived from an EMBL/GenBank/DDBJ whole genome shotgun (WGS) entry which is preliminary data.</text>
</comment>
<accession>A0ACC4E4C2</accession>
<evidence type="ECO:0000313" key="2">
    <source>
        <dbReference type="Proteomes" id="UP001638806"/>
    </source>
</evidence>